<feature type="region of interest" description="Disordered" evidence="6">
    <location>
        <begin position="24"/>
        <end position="53"/>
    </location>
</feature>
<feature type="domain" description="Solute-binding protein family 5" evidence="8">
    <location>
        <begin position="75"/>
        <end position="451"/>
    </location>
</feature>
<evidence type="ECO:0000256" key="7">
    <source>
        <dbReference type="SAM" id="SignalP"/>
    </source>
</evidence>
<dbReference type="Gene3D" id="3.10.105.10">
    <property type="entry name" value="Dipeptide-binding Protein, Domain 3"/>
    <property type="match status" value="1"/>
</dbReference>
<dbReference type="GO" id="GO:1904680">
    <property type="term" value="F:peptide transmembrane transporter activity"/>
    <property type="evidence" value="ECO:0007669"/>
    <property type="project" value="TreeGrafter"/>
</dbReference>
<dbReference type="SUPFAM" id="SSF53850">
    <property type="entry name" value="Periplasmic binding protein-like II"/>
    <property type="match status" value="1"/>
</dbReference>
<dbReference type="GO" id="GO:0015833">
    <property type="term" value="P:peptide transport"/>
    <property type="evidence" value="ECO:0007669"/>
    <property type="project" value="UniProtKB-KW"/>
</dbReference>
<evidence type="ECO:0000259" key="8">
    <source>
        <dbReference type="Pfam" id="PF00496"/>
    </source>
</evidence>
<dbReference type="CDD" id="cd08504">
    <property type="entry name" value="PBP2_OppA"/>
    <property type="match status" value="1"/>
</dbReference>
<comment type="similarity">
    <text evidence="2">Belongs to the bacterial solute-binding protein 5 family.</text>
</comment>
<proteinExistence type="inferred from homology"/>
<protein>
    <submittedName>
        <fullName evidence="9">Peptide ABC transporter substrate-binding protein</fullName>
    </submittedName>
</protein>
<accession>A0A081BK64</accession>
<keyword evidence="10" id="KW-1185">Reference proteome</keyword>
<comment type="caution">
    <text evidence="9">The sequence shown here is derived from an EMBL/GenBank/DDBJ whole genome shotgun (WGS) entry which is preliminary data.</text>
</comment>
<keyword evidence="3" id="KW-0813">Transport</keyword>
<dbReference type="InterPro" id="IPR000914">
    <property type="entry name" value="SBP_5_dom"/>
</dbReference>
<evidence type="ECO:0000256" key="2">
    <source>
        <dbReference type="ARBA" id="ARBA00005695"/>
    </source>
</evidence>
<dbReference type="STRING" id="1291743.LOSG293_300030"/>
<evidence type="ECO:0000256" key="1">
    <source>
        <dbReference type="ARBA" id="ARBA00004196"/>
    </source>
</evidence>
<dbReference type="Gene3D" id="3.90.76.10">
    <property type="entry name" value="Dipeptide-binding Protein, Domain 1"/>
    <property type="match status" value="1"/>
</dbReference>
<keyword evidence="5" id="KW-0571">Peptide transport</keyword>
<feature type="compositionally biased region" description="Polar residues" evidence="6">
    <location>
        <begin position="24"/>
        <end position="39"/>
    </location>
</feature>
<dbReference type="FunFam" id="3.90.76.10:FF:000001">
    <property type="entry name" value="Oligopeptide ABC transporter substrate-binding protein"/>
    <property type="match status" value="1"/>
</dbReference>
<dbReference type="Gene3D" id="3.40.190.10">
    <property type="entry name" value="Periplasmic binding protein-like II"/>
    <property type="match status" value="1"/>
</dbReference>
<evidence type="ECO:0000313" key="9">
    <source>
        <dbReference type="EMBL" id="GAK48432.1"/>
    </source>
</evidence>
<dbReference type="GO" id="GO:0042597">
    <property type="term" value="C:periplasmic space"/>
    <property type="evidence" value="ECO:0007669"/>
    <property type="project" value="UniProtKB-ARBA"/>
</dbReference>
<dbReference type="PANTHER" id="PTHR30290:SF10">
    <property type="entry name" value="PERIPLASMIC OLIGOPEPTIDE-BINDING PROTEIN-RELATED"/>
    <property type="match status" value="1"/>
</dbReference>
<feature type="chain" id="PRO_5001755135" evidence="7">
    <location>
        <begin position="28"/>
        <end position="535"/>
    </location>
</feature>
<dbReference type="GO" id="GO:0043190">
    <property type="term" value="C:ATP-binding cassette (ABC) transporter complex"/>
    <property type="evidence" value="ECO:0007669"/>
    <property type="project" value="InterPro"/>
</dbReference>
<dbReference type="eggNOG" id="COG4166">
    <property type="taxonomic scope" value="Bacteria"/>
</dbReference>
<dbReference type="Proteomes" id="UP000028700">
    <property type="component" value="Unassembled WGS sequence"/>
</dbReference>
<evidence type="ECO:0000313" key="10">
    <source>
        <dbReference type="Proteomes" id="UP000028700"/>
    </source>
</evidence>
<evidence type="ECO:0000256" key="3">
    <source>
        <dbReference type="ARBA" id="ARBA00022448"/>
    </source>
</evidence>
<dbReference type="InterPro" id="IPR039424">
    <property type="entry name" value="SBP_5"/>
</dbReference>
<feature type="signal peptide" evidence="7">
    <location>
        <begin position="1"/>
        <end position="27"/>
    </location>
</feature>
<dbReference type="PROSITE" id="PS51257">
    <property type="entry name" value="PROKAR_LIPOPROTEIN"/>
    <property type="match status" value="1"/>
</dbReference>
<gene>
    <name evidence="9" type="ORF">LOSG293_300030</name>
</gene>
<evidence type="ECO:0000256" key="5">
    <source>
        <dbReference type="ARBA" id="ARBA00022856"/>
    </source>
</evidence>
<dbReference type="RefSeq" id="WP_051907261.1">
    <property type="nucleotide sequence ID" value="NZ_BBJM01000030.1"/>
</dbReference>
<dbReference type="PANTHER" id="PTHR30290">
    <property type="entry name" value="PERIPLASMIC BINDING COMPONENT OF ABC TRANSPORTER"/>
    <property type="match status" value="1"/>
</dbReference>
<sequence>MKIKYIAILFSSVLVAIVLTGCGQASSDSNKNRPMTVTLNGEPATADPAQTTDVNSSTIVSQTMQGLYTLSPSGKVVASVAKKVVKPTDGGKRYVFNLRKTKWSNGEEVTAKDFVAGFQRAVDPKTKSQRLSNYKFIKNFEAVSTGKAPVSEFGVKALSKYRFEIQLSAPVPYFDYLLTDYYPINQSAAKKFGSTYGTSSGKIVTNGPYKLVGWNGTSTSFKLKKNPKYTLQNVRIPTVNVKVEKDGSTALNLFKANKVQITQLSGQLVKSNANNPSLKTTKILRNAYLEFNGKNKTTNNTNLHKAISYVLDREQLTKSVLQDGSVAAWSMVPQGDASNPTTGEDFAKEVGNKLKVNTKAAKVYWRNAQSELGKKRITVQLLTGDDDASKQVGEYMQAVLKKELPGLNLTLKTVPQAQHIQMGSDKNYEINLDGWSTGWYDPADFLQMAEYGNALSFSNWKDAKYQKLISQINDTTKYSTKQRYDLMLEADRYLMQQQGIVPLYQVAQSNLVDKRLGGIKFTALSGIQYQYAYWK</sequence>
<dbReference type="AlphaFoldDB" id="A0A081BK64"/>
<keyword evidence="5" id="KW-0653">Protein transport</keyword>
<comment type="subcellular location">
    <subcellularLocation>
        <location evidence="1">Cell envelope</location>
    </subcellularLocation>
</comment>
<name>A0A081BK64_9LACO</name>
<dbReference type="InterPro" id="IPR030678">
    <property type="entry name" value="Peptide/Ni-bd"/>
</dbReference>
<organism evidence="9 10">
    <name type="scientific">Secundilactobacillus oryzae JCM 18671</name>
    <dbReference type="NCBI Taxonomy" id="1291743"/>
    <lineage>
        <taxon>Bacteria</taxon>
        <taxon>Bacillati</taxon>
        <taxon>Bacillota</taxon>
        <taxon>Bacilli</taxon>
        <taxon>Lactobacillales</taxon>
        <taxon>Lactobacillaceae</taxon>
        <taxon>Secundilactobacillus</taxon>
    </lineage>
</organism>
<dbReference type="GO" id="GO:0030313">
    <property type="term" value="C:cell envelope"/>
    <property type="evidence" value="ECO:0007669"/>
    <property type="project" value="UniProtKB-SubCell"/>
</dbReference>
<dbReference type="OrthoDB" id="403896at2"/>
<reference evidence="9" key="1">
    <citation type="journal article" date="2014" name="Genome Announc.">
        <title>Draft Genome Sequence of Lactobacillus oryzae Strain SG293T.</title>
        <authorList>
            <person name="Tanizawa Y."/>
            <person name="Fujisawa T."/>
            <person name="Mochizuki T."/>
            <person name="Kaminuma E."/>
            <person name="Nakamura Y."/>
            <person name="Tohno M."/>
        </authorList>
    </citation>
    <scope>NUCLEOTIDE SEQUENCE [LARGE SCALE GENOMIC DNA]</scope>
    <source>
        <strain evidence="9">SG293</strain>
    </source>
</reference>
<evidence type="ECO:0000256" key="4">
    <source>
        <dbReference type="ARBA" id="ARBA00022729"/>
    </source>
</evidence>
<dbReference type="PIRSF" id="PIRSF002741">
    <property type="entry name" value="MppA"/>
    <property type="match status" value="1"/>
</dbReference>
<dbReference type="Pfam" id="PF00496">
    <property type="entry name" value="SBP_bac_5"/>
    <property type="match status" value="1"/>
</dbReference>
<dbReference type="EMBL" id="BBJM01000030">
    <property type="protein sequence ID" value="GAK48432.1"/>
    <property type="molecule type" value="Genomic_DNA"/>
</dbReference>
<evidence type="ECO:0000256" key="6">
    <source>
        <dbReference type="SAM" id="MobiDB-lite"/>
    </source>
</evidence>
<keyword evidence="4 7" id="KW-0732">Signal</keyword>